<reference evidence="2" key="1">
    <citation type="submission" date="2024-04" db="EMBL/GenBank/DDBJ databases">
        <title>Phylogenomic analyses of a clade within the roseobacter group suggest taxonomic reassignments of species of the genera Aestuariivita, Citreicella, Loktanella, Nautella, Pelagibaca, Ruegeria, Thalassobius, Thiobacimonas and Tropicibacter, and the proposal o.</title>
        <authorList>
            <person name="Jeon C.O."/>
        </authorList>
    </citation>
    <scope>NUCLEOTIDE SEQUENCE [LARGE SCALE GENOMIC DNA]</scope>
    <source>
        <strain evidence="2">SS1-5</strain>
    </source>
</reference>
<keyword evidence="2" id="KW-1185">Reference proteome</keyword>
<sequence>MKRLVVGFVILLAGCDGVPLGGGGGLGVGSDGGRQEFMVIGNRMTFEQCRARGGLIIRDAATRMIACDPTIRREPVPADEFDNPANPPAAT</sequence>
<dbReference type="RefSeq" id="WP_342076309.1">
    <property type="nucleotide sequence ID" value="NZ_CP151767.2"/>
</dbReference>
<proteinExistence type="predicted"/>
<dbReference type="EMBL" id="CP151767">
    <property type="protein sequence ID" value="WZU66991.1"/>
    <property type="molecule type" value="Genomic_DNA"/>
</dbReference>
<dbReference type="AlphaFoldDB" id="A0AAN0NI93"/>
<name>A0AAN0NI93_9RHOB</name>
<protein>
    <recommendedName>
        <fullName evidence="3">Lipoprotein</fullName>
    </recommendedName>
</protein>
<gene>
    <name evidence="1" type="ORF">AABB31_18765</name>
</gene>
<dbReference type="PROSITE" id="PS51257">
    <property type="entry name" value="PROKAR_LIPOPROTEIN"/>
    <property type="match status" value="1"/>
</dbReference>
<evidence type="ECO:0000313" key="1">
    <source>
        <dbReference type="EMBL" id="WZU66991.1"/>
    </source>
</evidence>
<reference evidence="1 2" key="2">
    <citation type="submission" date="2024-08" db="EMBL/GenBank/DDBJ databases">
        <title>Phylogenomic analyses of a clade within the roseobacter group suggest taxonomic reassignments of species of the genera Aestuariivita, Citreicella, Loktanella, Nautella, Pelagibaca, Ruegeria, Thalassobius, Thiobacimonas and Tropicibacter, and the proposal o.</title>
        <authorList>
            <person name="Jeon C.O."/>
        </authorList>
    </citation>
    <scope>NUCLEOTIDE SEQUENCE [LARGE SCALE GENOMIC DNA]</scope>
    <source>
        <strain evidence="1 2">SS1-5</strain>
    </source>
</reference>
<evidence type="ECO:0000313" key="2">
    <source>
        <dbReference type="Proteomes" id="UP001470809"/>
    </source>
</evidence>
<dbReference type="KEGG" id="yrh:AABB31_18765"/>
<dbReference type="Proteomes" id="UP001470809">
    <property type="component" value="Chromosome"/>
</dbReference>
<evidence type="ECO:0008006" key="3">
    <source>
        <dbReference type="Google" id="ProtNLM"/>
    </source>
</evidence>
<accession>A0AAN0NI93</accession>
<organism evidence="1 2">
    <name type="scientific">Yoonia rhodophyticola</name>
    <dbReference type="NCBI Taxonomy" id="3137370"/>
    <lineage>
        <taxon>Bacteria</taxon>
        <taxon>Pseudomonadati</taxon>
        <taxon>Pseudomonadota</taxon>
        <taxon>Alphaproteobacteria</taxon>
        <taxon>Rhodobacterales</taxon>
        <taxon>Paracoccaceae</taxon>
        <taxon>Yoonia</taxon>
    </lineage>
</organism>